<evidence type="ECO:0000256" key="5">
    <source>
        <dbReference type="ARBA" id="ARBA00023239"/>
    </source>
</evidence>
<reference evidence="8" key="2">
    <citation type="submission" date="2020-09" db="EMBL/GenBank/DDBJ databases">
        <authorList>
            <person name="Sun Q."/>
            <person name="Zhou Y."/>
        </authorList>
    </citation>
    <scope>NUCLEOTIDE SEQUENCE</scope>
    <source>
        <strain evidence="8">CGMCC 1.12698</strain>
    </source>
</reference>
<dbReference type="SUPFAM" id="SSF54211">
    <property type="entry name" value="Ribosomal protein S5 domain 2-like"/>
    <property type="match status" value="2"/>
</dbReference>
<protein>
    <recommendedName>
        <fullName evidence="2 6">Imidazoleglycerol-phosphate dehydratase</fullName>
        <shortName evidence="6">IGPD</shortName>
        <ecNumber evidence="6 7">4.2.1.19</ecNumber>
    </recommendedName>
</protein>
<dbReference type="RefSeq" id="WP_188386706.1">
    <property type="nucleotide sequence ID" value="NZ_BMFK01000001.1"/>
</dbReference>
<proteinExistence type="inferred from homology"/>
<keyword evidence="6" id="KW-0963">Cytoplasm</keyword>
<dbReference type="AlphaFoldDB" id="A0A917AIW0"/>
<dbReference type="InterPro" id="IPR020565">
    <property type="entry name" value="ImidazoleglycerP_deHydtase_CS"/>
</dbReference>
<dbReference type="Proteomes" id="UP000605259">
    <property type="component" value="Unassembled WGS sequence"/>
</dbReference>
<dbReference type="PROSITE" id="PS00954">
    <property type="entry name" value="IGP_DEHYDRATASE_1"/>
    <property type="match status" value="1"/>
</dbReference>
<evidence type="ECO:0000256" key="6">
    <source>
        <dbReference type="HAMAP-Rule" id="MF_00076"/>
    </source>
</evidence>
<dbReference type="HAMAP" id="MF_00076">
    <property type="entry name" value="HisB"/>
    <property type="match status" value="1"/>
</dbReference>
<dbReference type="FunFam" id="3.30.230.40:FF:000001">
    <property type="entry name" value="Imidazoleglycerol-phosphate dehydratase HisB"/>
    <property type="match status" value="1"/>
</dbReference>
<dbReference type="GO" id="GO:0000105">
    <property type="term" value="P:L-histidine biosynthetic process"/>
    <property type="evidence" value="ECO:0007669"/>
    <property type="project" value="UniProtKB-UniRule"/>
</dbReference>
<dbReference type="NCBIfam" id="NF002107">
    <property type="entry name" value="PRK00951.1-2"/>
    <property type="match status" value="1"/>
</dbReference>
<keyword evidence="9" id="KW-1185">Reference proteome</keyword>
<dbReference type="NCBIfam" id="NF002114">
    <property type="entry name" value="PRK00951.2-4"/>
    <property type="match status" value="1"/>
</dbReference>
<dbReference type="Pfam" id="PF00475">
    <property type="entry name" value="IGPD"/>
    <property type="match status" value="1"/>
</dbReference>
<evidence type="ECO:0000256" key="3">
    <source>
        <dbReference type="ARBA" id="ARBA00022605"/>
    </source>
</evidence>
<comment type="caution">
    <text evidence="8">The sequence shown here is derived from an EMBL/GenBank/DDBJ whole genome shotgun (WGS) entry which is preliminary data.</text>
</comment>
<evidence type="ECO:0000256" key="1">
    <source>
        <dbReference type="ARBA" id="ARBA00005047"/>
    </source>
</evidence>
<sequence>MARRYKHTRITNETTITINLDLDEQYEPSIQTGIGFFDHMLTLFAKHGRFGLTIQADGDLHIDAHHTVEDVGIVLGLCLDGALGEKRQINRYGTAYVPMDESLGFVSLDISGRPYLVFNATFANPQLGSFDTELTEEFFRAVSMNAKMNLHMKVIDGTNTHHKIEALFKAFGRALREAVTINEQIVGINSTKGMLSS</sequence>
<comment type="similarity">
    <text evidence="6 7">Belongs to the imidazoleglycerol-phosphate dehydratase family.</text>
</comment>
<dbReference type="FunFam" id="3.30.230.40:FF:000003">
    <property type="entry name" value="Imidazoleglycerol-phosphate dehydratase HisB"/>
    <property type="match status" value="1"/>
</dbReference>
<dbReference type="EMBL" id="BMFK01000001">
    <property type="protein sequence ID" value="GGE56316.1"/>
    <property type="molecule type" value="Genomic_DNA"/>
</dbReference>
<dbReference type="PROSITE" id="PS00955">
    <property type="entry name" value="IGP_DEHYDRATASE_2"/>
    <property type="match status" value="1"/>
</dbReference>
<keyword evidence="4 6" id="KW-0368">Histidine biosynthesis</keyword>
<evidence type="ECO:0000256" key="2">
    <source>
        <dbReference type="ARBA" id="ARBA00016664"/>
    </source>
</evidence>
<comment type="subcellular location">
    <subcellularLocation>
        <location evidence="6 7">Cytoplasm</location>
    </subcellularLocation>
</comment>
<accession>A0A917AIW0</accession>
<dbReference type="Gene3D" id="3.30.230.40">
    <property type="entry name" value="Imidazole glycerol phosphate dehydratase, domain 1"/>
    <property type="match status" value="2"/>
</dbReference>
<keyword evidence="5 6" id="KW-0456">Lyase</keyword>
<organism evidence="8 9">
    <name type="scientific">Priestia taiwanensis</name>
    <dbReference type="NCBI Taxonomy" id="1347902"/>
    <lineage>
        <taxon>Bacteria</taxon>
        <taxon>Bacillati</taxon>
        <taxon>Bacillota</taxon>
        <taxon>Bacilli</taxon>
        <taxon>Bacillales</taxon>
        <taxon>Bacillaceae</taxon>
        <taxon>Priestia</taxon>
    </lineage>
</organism>
<dbReference type="InterPro" id="IPR038494">
    <property type="entry name" value="IGPD_sf"/>
</dbReference>
<dbReference type="EC" id="4.2.1.19" evidence="6 7"/>
<dbReference type="PANTHER" id="PTHR23133">
    <property type="entry name" value="IMIDAZOLEGLYCEROL-PHOSPHATE DEHYDRATASE HIS7"/>
    <property type="match status" value="1"/>
</dbReference>
<dbReference type="NCBIfam" id="NF002111">
    <property type="entry name" value="PRK00951.2-1"/>
    <property type="match status" value="1"/>
</dbReference>
<name>A0A917AIW0_9BACI</name>
<comment type="pathway">
    <text evidence="1 6 7">Amino-acid biosynthesis; L-histidine biosynthesis; L-histidine from 5-phospho-alpha-D-ribose 1-diphosphate: step 6/9.</text>
</comment>
<dbReference type="InterPro" id="IPR000807">
    <property type="entry name" value="ImidazoleglycerolP_deHydtase"/>
</dbReference>
<keyword evidence="3 6" id="KW-0028">Amino-acid biosynthesis</keyword>
<evidence type="ECO:0000313" key="9">
    <source>
        <dbReference type="Proteomes" id="UP000605259"/>
    </source>
</evidence>
<evidence type="ECO:0000313" key="8">
    <source>
        <dbReference type="EMBL" id="GGE56316.1"/>
    </source>
</evidence>
<dbReference type="GO" id="GO:0004424">
    <property type="term" value="F:imidazoleglycerol-phosphate dehydratase activity"/>
    <property type="evidence" value="ECO:0007669"/>
    <property type="project" value="UniProtKB-UniRule"/>
</dbReference>
<dbReference type="GO" id="GO:0005737">
    <property type="term" value="C:cytoplasm"/>
    <property type="evidence" value="ECO:0007669"/>
    <property type="project" value="UniProtKB-SubCell"/>
</dbReference>
<dbReference type="PANTHER" id="PTHR23133:SF2">
    <property type="entry name" value="IMIDAZOLEGLYCEROL-PHOSPHATE DEHYDRATASE"/>
    <property type="match status" value="1"/>
</dbReference>
<dbReference type="InterPro" id="IPR020568">
    <property type="entry name" value="Ribosomal_Su5_D2-typ_SF"/>
</dbReference>
<dbReference type="CDD" id="cd07914">
    <property type="entry name" value="IGPD"/>
    <property type="match status" value="1"/>
</dbReference>
<evidence type="ECO:0000256" key="4">
    <source>
        <dbReference type="ARBA" id="ARBA00023102"/>
    </source>
</evidence>
<reference evidence="8" key="1">
    <citation type="journal article" date="2014" name="Int. J. Syst. Evol. Microbiol.">
        <title>Complete genome sequence of Corynebacterium casei LMG S-19264T (=DSM 44701T), isolated from a smear-ripened cheese.</title>
        <authorList>
            <consortium name="US DOE Joint Genome Institute (JGI-PGF)"/>
            <person name="Walter F."/>
            <person name="Albersmeier A."/>
            <person name="Kalinowski J."/>
            <person name="Ruckert C."/>
        </authorList>
    </citation>
    <scope>NUCLEOTIDE SEQUENCE</scope>
    <source>
        <strain evidence="8">CGMCC 1.12698</strain>
    </source>
</reference>
<gene>
    <name evidence="6 8" type="primary">hisB</name>
    <name evidence="8" type="ORF">GCM10007140_03250</name>
</gene>
<evidence type="ECO:0000256" key="7">
    <source>
        <dbReference type="RuleBase" id="RU000599"/>
    </source>
</evidence>
<comment type="catalytic activity">
    <reaction evidence="6 7">
        <text>D-erythro-1-(imidazol-4-yl)glycerol 3-phosphate = 3-(imidazol-4-yl)-2-oxopropyl phosphate + H2O</text>
        <dbReference type="Rhea" id="RHEA:11040"/>
        <dbReference type="ChEBI" id="CHEBI:15377"/>
        <dbReference type="ChEBI" id="CHEBI:57766"/>
        <dbReference type="ChEBI" id="CHEBI:58278"/>
        <dbReference type="EC" id="4.2.1.19"/>
    </reaction>
</comment>